<evidence type="ECO:0000256" key="12">
    <source>
        <dbReference type="ARBA" id="ARBA00022840"/>
    </source>
</evidence>
<keyword evidence="11 20" id="KW-0418">Kinase</keyword>
<dbReference type="KEGG" id="bnm:BALAC2494_01327"/>
<keyword evidence="7" id="KW-0997">Cell inner membrane</keyword>
<evidence type="ECO:0000256" key="7">
    <source>
        <dbReference type="ARBA" id="ARBA00022519"/>
    </source>
</evidence>
<evidence type="ECO:0000256" key="1">
    <source>
        <dbReference type="ARBA" id="ARBA00004429"/>
    </source>
</evidence>
<organism evidence="20 21">
    <name type="scientific">Bifidobacterium animalis subsp. lactis CNCM I-2494</name>
    <dbReference type="NCBI Taxonomy" id="1042403"/>
    <lineage>
        <taxon>Bacteria</taxon>
        <taxon>Bacillati</taxon>
        <taxon>Actinomycetota</taxon>
        <taxon>Actinomycetes</taxon>
        <taxon>Bifidobacteriales</taxon>
        <taxon>Bifidobacteriaceae</taxon>
        <taxon>Bifidobacterium</taxon>
    </lineage>
</organism>
<reference evidence="20 21" key="1">
    <citation type="journal article" date="2011" name="J. Bacteriol.">
        <title>Genome Sequence of the Probiotic Strain Bifidobacterium animalis subsp. lactis CNCM I-2494.</title>
        <authorList>
            <person name="Chervaux C."/>
            <person name="Grimaldi C."/>
            <person name="Bolotin A."/>
            <person name="Quinquis B."/>
            <person name="Legrain-Raspaud S."/>
            <person name="van Hylckama Vlieg J.E."/>
            <person name="Denariaz G."/>
            <person name="Smokvina T."/>
        </authorList>
    </citation>
    <scope>NUCLEOTIDE SEQUENCE [LARGE SCALE GENOMIC DNA]</scope>
    <source>
        <strain evidence="20 21">CNCM I-2494</strain>
    </source>
</reference>
<evidence type="ECO:0000259" key="19">
    <source>
        <dbReference type="Pfam" id="PF13614"/>
    </source>
</evidence>
<feature type="transmembrane region" description="Helical" evidence="17">
    <location>
        <begin position="62"/>
        <end position="82"/>
    </location>
</feature>
<dbReference type="NCBIfam" id="TIGR01007">
    <property type="entry name" value="eps_fam"/>
    <property type="match status" value="1"/>
</dbReference>
<dbReference type="AlphaFoldDB" id="A0A806FSD8"/>
<evidence type="ECO:0000256" key="10">
    <source>
        <dbReference type="ARBA" id="ARBA00022741"/>
    </source>
</evidence>
<dbReference type="InterPro" id="IPR050445">
    <property type="entry name" value="Bact_polysacc_biosynth/exp"/>
</dbReference>
<feature type="transmembrane region" description="Helical" evidence="17">
    <location>
        <begin position="223"/>
        <end position="244"/>
    </location>
</feature>
<evidence type="ECO:0000256" key="6">
    <source>
        <dbReference type="ARBA" id="ARBA00022475"/>
    </source>
</evidence>
<dbReference type="InterPro" id="IPR005702">
    <property type="entry name" value="Wzc-like_C"/>
</dbReference>
<evidence type="ECO:0000313" key="20">
    <source>
        <dbReference type="EMBL" id="AEK30878.1"/>
    </source>
</evidence>
<evidence type="ECO:0000256" key="15">
    <source>
        <dbReference type="ARBA" id="ARBA00023137"/>
    </source>
</evidence>
<keyword evidence="15 20" id="KW-0829">Tyrosine-protein kinase</keyword>
<protein>
    <recommendedName>
        <fullName evidence="5">non-specific protein-tyrosine kinase</fullName>
        <ecNumber evidence="5">2.7.10.2</ecNumber>
    </recommendedName>
</protein>
<gene>
    <name evidence="20" type="ORF">BALAC2494_01327</name>
</gene>
<evidence type="ECO:0000256" key="14">
    <source>
        <dbReference type="ARBA" id="ARBA00023136"/>
    </source>
</evidence>
<dbReference type="PANTHER" id="PTHR32309:SF13">
    <property type="entry name" value="FERRIC ENTEROBACTIN TRANSPORT PROTEIN FEPE"/>
    <property type="match status" value="1"/>
</dbReference>
<dbReference type="GO" id="GO:0005524">
    <property type="term" value="F:ATP binding"/>
    <property type="evidence" value="ECO:0007669"/>
    <property type="project" value="UniProtKB-KW"/>
</dbReference>
<feature type="domain" description="Polysaccharide chain length determinant N-terminal" evidence="18">
    <location>
        <begin position="49"/>
        <end position="140"/>
    </location>
</feature>
<evidence type="ECO:0000256" key="9">
    <source>
        <dbReference type="ARBA" id="ARBA00022692"/>
    </source>
</evidence>
<dbReference type="EC" id="2.7.10.2" evidence="5"/>
<dbReference type="CDD" id="cd05387">
    <property type="entry name" value="BY-kinase"/>
    <property type="match status" value="1"/>
</dbReference>
<keyword evidence="9 17" id="KW-0812">Transmembrane</keyword>
<sequence length="515" mass="55454">MRLKRKPRDSSDLSGASMLEWKALYMAENEVNRYSQSQSQTPVPAHEGMTIVDLLSILRKHIITIAVTFVVILGVDILYTAMSPVAYTTTTQLFATYNSSNDSANSSEQYSGSSYIMSQIKSYPDLAKTQSVLQPVVDELKLDTTPISLASQITVTNPTNTAFVNIAVTDADPSTAARIANGVAASLSNVVEKSLYTAGSNSAVKLSIVQPAQVPTKQSSPKWSLNILVGVLGGLIIGILAALLKDVLSKKIQDESDVTDIVDAPIIGRVVKDDILAGSSPVVVSEPGSPIAEDFRRIRTNLSFSTPVEGTNCRLVVVTSAGASEGKTTISVNIAAALAEDGPRVLLIDADLRHPSVAHKIDIDGSAGLTHVLSGQAAVKDVIQRYWKPNLHIIPAGPKPPNASTLLNSPLMTTLVANAMQQYDYIIIDTAPMVVANDAVIFMKQGGTLEMVCRRDQTLKRDLHEIADELETLDMPVTGVIINCAKENKKALENSNYYYYSNSSPAEKNRKNRKS</sequence>
<evidence type="ECO:0000256" key="16">
    <source>
        <dbReference type="ARBA" id="ARBA00051245"/>
    </source>
</evidence>
<keyword evidence="10" id="KW-0547">Nucleotide-binding</keyword>
<accession>A0A806FSD8</accession>
<feature type="domain" description="AAA" evidence="19">
    <location>
        <begin position="326"/>
        <end position="434"/>
    </location>
</feature>
<evidence type="ECO:0000256" key="11">
    <source>
        <dbReference type="ARBA" id="ARBA00022777"/>
    </source>
</evidence>
<evidence type="ECO:0000313" key="21">
    <source>
        <dbReference type="Proteomes" id="UP000008394"/>
    </source>
</evidence>
<dbReference type="InterPro" id="IPR027417">
    <property type="entry name" value="P-loop_NTPase"/>
</dbReference>
<evidence type="ECO:0000259" key="18">
    <source>
        <dbReference type="Pfam" id="PF02706"/>
    </source>
</evidence>
<comment type="subcellular location">
    <subcellularLocation>
        <location evidence="1">Cell inner membrane</location>
        <topology evidence="1">Multi-pass membrane protein</topology>
    </subcellularLocation>
</comment>
<keyword evidence="12" id="KW-0067">ATP-binding</keyword>
<evidence type="ECO:0000256" key="2">
    <source>
        <dbReference type="ARBA" id="ARBA00006683"/>
    </source>
</evidence>
<evidence type="ECO:0000256" key="3">
    <source>
        <dbReference type="ARBA" id="ARBA00007316"/>
    </source>
</evidence>
<keyword evidence="13 17" id="KW-1133">Transmembrane helix</keyword>
<dbReference type="Proteomes" id="UP000008394">
    <property type="component" value="Chromosome"/>
</dbReference>
<name>A0A806FSD8_BIFAN</name>
<comment type="similarity">
    <text evidence="3">Belongs to the CpsD/CapB family.</text>
</comment>
<dbReference type="Pfam" id="PF13614">
    <property type="entry name" value="AAA_31"/>
    <property type="match status" value="1"/>
</dbReference>
<dbReference type="GO" id="GO:0005886">
    <property type="term" value="C:plasma membrane"/>
    <property type="evidence" value="ECO:0007669"/>
    <property type="project" value="UniProtKB-SubCell"/>
</dbReference>
<evidence type="ECO:0000256" key="5">
    <source>
        <dbReference type="ARBA" id="ARBA00011903"/>
    </source>
</evidence>
<evidence type="ECO:0000256" key="17">
    <source>
        <dbReference type="SAM" id="Phobius"/>
    </source>
</evidence>
<comment type="similarity">
    <text evidence="2">Belongs to the CpsC/CapA family.</text>
</comment>
<dbReference type="SUPFAM" id="SSF52540">
    <property type="entry name" value="P-loop containing nucleoside triphosphate hydrolases"/>
    <property type="match status" value="1"/>
</dbReference>
<dbReference type="GO" id="GO:0004715">
    <property type="term" value="F:non-membrane spanning protein tyrosine kinase activity"/>
    <property type="evidence" value="ECO:0007669"/>
    <property type="project" value="UniProtKB-EC"/>
</dbReference>
<dbReference type="Gene3D" id="3.40.50.300">
    <property type="entry name" value="P-loop containing nucleotide triphosphate hydrolases"/>
    <property type="match status" value="1"/>
</dbReference>
<evidence type="ECO:0000256" key="13">
    <source>
        <dbReference type="ARBA" id="ARBA00022989"/>
    </source>
</evidence>
<dbReference type="EMBL" id="CP002915">
    <property type="protein sequence ID" value="AEK30878.1"/>
    <property type="molecule type" value="Genomic_DNA"/>
</dbReference>
<evidence type="ECO:0000256" key="4">
    <source>
        <dbReference type="ARBA" id="ARBA00008883"/>
    </source>
</evidence>
<keyword evidence="8 20" id="KW-0808">Transferase</keyword>
<dbReference type="InterPro" id="IPR003856">
    <property type="entry name" value="LPS_length_determ_N"/>
</dbReference>
<evidence type="ECO:0000256" key="8">
    <source>
        <dbReference type="ARBA" id="ARBA00022679"/>
    </source>
</evidence>
<comment type="catalytic activity">
    <reaction evidence="16">
        <text>L-tyrosyl-[protein] + ATP = O-phospho-L-tyrosyl-[protein] + ADP + H(+)</text>
        <dbReference type="Rhea" id="RHEA:10596"/>
        <dbReference type="Rhea" id="RHEA-COMP:10136"/>
        <dbReference type="Rhea" id="RHEA-COMP:20101"/>
        <dbReference type="ChEBI" id="CHEBI:15378"/>
        <dbReference type="ChEBI" id="CHEBI:30616"/>
        <dbReference type="ChEBI" id="CHEBI:46858"/>
        <dbReference type="ChEBI" id="CHEBI:61978"/>
        <dbReference type="ChEBI" id="CHEBI:456216"/>
        <dbReference type="EC" id="2.7.10.2"/>
    </reaction>
</comment>
<comment type="similarity">
    <text evidence="4">Belongs to the etk/wzc family.</text>
</comment>
<keyword evidence="6" id="KW-1003">Cell membrane</keyword>
<dbReference type="InterPro" id="IPR025669">
    <property type="entry name" value="AAA_dom"/>
</dbReference>
<dbReference type="Pfam" id="PF02706">
    <property type="entry name" value="Wzz"/>
    <property type="match status" value="1"/>
</dbReference>
<dbReference type="PANTHER" id="PTHR32309">
    <property type="entry name" value="TYROSINE-PROTEIN KINASE"/>
    <property type="match status" value="1"/>
</dbReference>
<proteinExistence type="inferred from homology"/>
<keyword evidence="14 17" id="KW-0472">Membrane</keyword>